<evidence type="ECO:0000313" key="2">
    <source>
        <dbReference type="EMBL" id="AKC58520.1"/>
    </source>
</evidence>
<dbReference type="Pfam" id="PF01395">
    <property type="entry name" value="PBP_GOBP"/>
    <property type="match status" value="1"/>
</dbReference>
<protein>
    <submittedName>
        <fullName evidence="2">Odorant binding protein 14</fullName>
    </submittedName>
</protein>
<organism evidence="2">
    <name type="scientific">Anomala corpulenta</name>
    <dbReference type="NCBI Taxonomy" id="931571"/>
    <lineage>
        <taxon>Eukaryota</taxon>
        <taxon>Metazoa</taxon>
        <taxon>Ecdysozoa</taxon>
        <taxon>Arthropoda</taxon>
        <taxon>Hexapoda</taxon>
        <taxon>Insecta</taxon>
        <taxon>Pterygota</taxon>
        <taxon>Neoptera</taxon>
        <taxon>Endopterygota</taxon>
        <taxon>Coleoptera</taxon>
        <taxon>Polyphaga</taxon>
        <taxon>Scarabaeiformia</taxon>
        <taxon>Scarabaeidae</taxon>
        <taxon>Rutelinae</taxon>
        <taxon>Anomala</taxon>
    </lineage>
</organism>
<keyword evidence="1" id="KW-0732">Signal</keyword>
<dbReference type="Gene3D" id="1.10.238.20">
    <property type="entry name" value="Pheromone/general odorant binding protein domain"/>
    <property type="match status" value="1"/>
</dbReference>
<dbReference type="EMBL" id="KM251639">
    <property type="protein sequence ID" value="AKC58520.1"/>
    <property type="molecule type" value="mRNA"/>
</dbReference>
<sequence>MQKLLVFVVQMCLILSIQALTIEEKATVTKIGKKCIEETKVDVKLVEKGERGEFADDPKLKEFVFCFLKASDIINADGYPKPDEIKVRLANDAPVSEIDDVLSQCESKAATPVDRAADLWKCYWKKSPVHIPLQ</sequence>
<dbReference type="InterPro" id="IPR036728">
    <property type="entry name" value="PBP_GOBP_sf"/>
</dbReference>
<proteinExistence type="evidence at transcript level"/>
<gene>
    <name evidence="2" type="primary">OBP14</name>
</gene>
<feature type="signal peptide" evidence="1">
    <location>
        <begin position="1"/>
        <end position="19"/>
    </location>
</feature>
<dbReference type="InterPro" id="IPR006170">
    <property type="entry name" value="PBP/GOBP"/>
</dbReference>
<dbReference type="SMART" id="SM00708">
    <property type="entry name" value="PhBP"/>
    <property type="match status" value="1"/>
</dbReference>
<feature type="chain" id="PRO_5002415103" evidence="1">
    <location>
        <begin position="20"/>
        <end position="134"/>
    </location>
</feature>
<dbReference type="GO" id="GO:0005549">
    <property type="term" value="F:odorant binding"/>
    <property type="evidence" value="ECO:0007669"/>
    <property type="project" value="InterPro"/>
</dbReference>
<reference evidence="2" key="1">
    <citation type="journal article" date="2015" name="PLoS ONE">
        <title>Chemosensory Gene Families in Adult Antennae of Anomala corpulenta Motschulsky (Coleoptera: Scarabaeidae: Rutelinae).</title>
        <authorList>
            <person name="Li X."/>
            <person name="Ju Q."/>
            <person name="Jie W."/>
            <person name="Li F."/>
            <person name="Jiang X."/>
            <person name="Hu J."/>
            <person name="Qu M."/>
        </authorList>
    </citation>
    <scope>NUCLEOTIDE SEQUENCE</scope>
</reference>
<dbReference type="AlphaFoldDB" id="A0A0E3Y596"/>
<accession>A0A0E3Y596</accession>
<evidence type="ECO:0000256" key="1">
    <source>
        <dbReference type="SAM" id="SignalP"/>
    </source>
</evidence>
<dbReference type="SUPFAM" id="SSF47565">
    <property type="entry name" value="Insect pheromone/odorant-binding proteins"/>
    <property type="match status" value="1"/>
</dbReference>
<name>A0A0E3Y596_9SCAR</name>
<dbReference type="CDD" id="cd23992">
    <property type="entry name" value="PBP_GOBP"/>
    <property type="match status" value="1"/>
</dbReference>